<name>A0ABS4IJ54_9BACI</name>
<dbReference type="Proteomes" id="UP001519345">
    <property type="component" value="Unassembled WGS sequence"/>
</dbReference>
<sequence length="41" mass="4712">MRCKKTPLLLIEKAMTLVEKMAEAHTLDETPEEVERVTGIR</sequence>
<dbReference type="RefSeq" id="WP_280953326.1">
    <property type="nucleotide sequence ID" value="NZ_JAGGKX010000019.1"/>
</dbReference>
<evidence type="ECO:0000313" key="2">
    <source>
        <dbReference type="Proteomes" id="UP001519345"/>
    </source>
</evidence>
<proteinExistence type="predicted"/>
<protein>
    <submittedName>
        <fullName evidence="1">Uncharacterized protein</fullName>
    </submittedName>
</protein>
<organism evidence="1 2">
    <name type="scientific">Virgibacillus natechei</name>
    <dbReference type="NCBI Taxonomy" id="1216297"/>
    <lineage>
        <taxon>Bacteria</taxon>
        <taxon>Bacillati</taxon>
        <taxon>Bacillota</taxon>
        <taxon>Bacilli</taxon>
        <taxon>Bacillales</taxon>
        <taxon>Bacillaceae</taxon>
        <taxon>Virgibacillus</taxon>
    </lineage>
</organism>
<comment type="caution">
    <text evidence="1">The sequence shown here is derived from an EMBL/GenBank/DDBJ whole genome shotgun (WGS) entry which is preliminary data.</text>
</comment>
<dbReference type="EMBL" id="JAGGKX010000019">
    <property type="protein sequence ID" value="MBP1971005.1"/>
    <property type="molecule type" value="Genomic_DNA"/>
</dbReference>
<reference evidence="1 2" key="1">
    <citation type="submission" date="2021-03" db="EMBL/GenBank/DDBJ databases">
        <title>Genomic Encyclopedia of Type Strains, Phase IV (KMG-IV): sequencing the most valuable type-strain genomes for metagenomic binning, comparative biology and taxonomic classification.</title>
        <authorList>
            <person name="Goeker M."/>
        </authorList>
    </citation>
    <scope>NUCLEOTIDE SEQUENCE [LARGE SCALE GENOMIC DNA]</scope>
    <source>
        <strain evidence="1 2">DSM 25609</strain>
    </source>
</reference>
<evidence type="ECO:0000313" key="1">
    <source>
        <dbReference type="EMBL" id="MBP1971005.1"/>
    </source>
</evidence>
<gene>
    <name evidence="1" type="ORF">J2Z83_003142</name>
</gene>
<keyword evidence="2" id="KW-1185">Reference proteome</keyword>
<accession>A0ABS4IJ54</accession>